<organism evidence="5 6">
    <name type="scientific">Candidatus Seongchinamella marina</name>
    <dbReference type="NCBI Taxonomy" id="2518990"/>
    <lineage>
        <taxon>Bacteria</taxon>
        <taxon>Pseudomonadati</taxon>
        <taxon>Pseudomonadota</taxon>
        <taxon>Gammaproteobacteria</taxon>
        <taxon>Cellvibrionales</taxon>
        <taxon>Halieaceae</taxon>
        <taxon>Seongchinamella</taxon>
    </lineage>
</organism>
<dbReference type="EMBL" id="SHNP01000011">
    <property type="protein sequence ID" value="MCX2975681.1"/>
    <property type="molecule type" value="Genomic_DNA"/>
</dbReference>
<evidence type="ECO:0000256" key="3">
    <source>
        <dbReference type="ARBA" id="ARBA00022679"/>
    </source>
</evidence>
<dbReference type="InterPro" id="IPR001173">
    <property type="entry name" value="Glyco_trans_2-like"/>
</dbReference>
<reference evidence="5" key="1">
    <citation type="submission" date="2019-02" db="EMBL/GenBank/DDBJ databases">
        <authorList>
            <person name="Li S.-H."/>
        </authorList>
    </citation>
    <scope>NUCLEOTIDE SEQUENCE</scope>
    <source>
        <strain evidence="5">IMCC8485</strain>
    </source>
</reference>
<comment type="similarity">
    <text evidence="1">Belongs to the glycosyltransferase 2 family.</text>
</comment>
<dbReference type="RefSeq" id="WP_279254301.1">
    <property type="nucleotide sequence ID" value="NZ_SHNP01000011.1"/>
</dbReference>
<dbReference type="Pfam" id="PF00535">
    <property type="entry name" value="Glycos_transf_2"/>
    <property type="match status" value="1"/>
</dbReference>
<sequence>MKPEASSEKYSPPAYTDVALVVITYNPSEQCVQNIADASRQFCKCFVADNSDPHAQALSYLRETSHIEIISNNENLGLAAALNELANMALERGFAWIVTTDQDTLLLPNFLQEMLSSKNPYPANLAAVGCNYRHDAKAGARFKPSPQPRFKEKATVITSGCLTNLGAWKTIGGFNTDFFIDAIDHEFCLRLRKAGFAVGLNPRVLMHHEIGENSDSKYRSYFVSPHQHPSWRNYTSARNTTYTMRHHFPREARWCLKRSLSLTLELVAIFIFADKKIERARAFFKGIRHGWAGKLEGVAI</sequence>
<dbReference type="InterPro" id="IPR029044">
    <property type="entry name" value="Nucleotide-diphossugar_trans"/>
</dbReference>
<keyword evidence="2" id="KW-0328">Glycosyltransferase</keyword>
<keyword evidence="6" id="KW-1185">Reference proteome</keyword>
<dbReference type="Gene3D" id="3.90.550.10">
    <property type="entry name" value="Spore Coat Polysaccharide Biosynthesis Protein SpsA, Chain A"/>
    <property type="match status" value="1"/>
</dbReference>
<proteinExistence type="inferred from homology"/>
<comment type="caution">
    <text evidence="5">The sequence shown here is derived from an EMBL/GenBank/DDBJ whole genome shotgun (WGS) entry which is preliminary data.</text>
</comment>
<gene>
    <name evidence="5" type="ORF">EYC87_19065</name>
</gene>
<dbReference type="PANTHER" id="PTHR43179">
    <property type="entry name" value="RHAMNOSYLTRANSFERASE WBBL"/>
    <property type="match status" value="1"/>
</dbReference>
<protein>
    <submittedName>
        <fullName evidence="5">Glycosyltransferase family 2 protein</fullName>
    </submittedName>
</protein>
<evidence type="ECO:0000256" key="2">
    <source>
        <dbReference type="ARBA" id="ARBA00022676"/>
    </source>
</evidence>
<dbReference type="SUPFAM" id="SSF53448">
    <property type="entry name" value="Nucleotide-diphospho-sugar transferases"/>
    <property type="match status" value="1"/>
</dbReference>
<evidence type="ECO:0000313" key="6">
    <source>
        <dbReference type="Proteomes" id="UP001143307"/>
    </source>
</evidence>
<dbReference type="CDD" id="cd02526">
    <property type="entry name" value="GT2_RfbF_like"/>
    <property type="match status" value="1"/>
</dbReference>
<feature type="domain" description="Glycosyltransferase 2-like" evidence="4">
    <location>
        <begin position="21"/>
        <end position="134"/>
    </location>
</feature>
<evidence type="ECO:0000256" key="1">
    <source>
        <dbReference type="ARBA" id="ARBA00006739"/>
    </source>
</evidence>
<evidence type="ECO:0000259" key="4">
    <source>
        <dbReference type="Pfam" id="PF00535"/>
    </source>
</evidence>
<keyword evidence="3" id="KW-0808">Transferase</keyword>
<accession>A0ABT3T0A1</accession>
<dbReference type="PANTHER" id="PTHR43179:SF12">
    <property type="entry name" value="GALACTOFURANOSYLTRANSFERASE GLFT2"/>
    <property type="match status" value="1"/>
</dbReference>
<dbReference type="Proteomes" id="UP001143307">
    <property type="component" value="Unassembled WGS sequence"/>
</dbReference>
<name>A0ABT3T0A1_9GAMM</name>
<evidence type="ECO:0000313" key="5">
    <source>
        <dbReference type="EMBL" id="MCX2975681.1"/>
    </source>
</evidence>